<organism evidence="8 9">
    <name type="scientific">Saccharothrix ecbatanensis</name>
    <dbReference type="NCBI Taxonomy" id="1105145"/>
    <lineage>
        <taxon>Bacteria</taxon>
        <taxon>Bacillati</taxon>
        <taxon>Actinomycetota</taxon>
        <taxon>Actinomycetes</taxon>
        <taxon>Pseudonocardiales</taxon>
        <taxon>Pseudonocardiaceae</taxon>
        <taxon>Saccharothrix</taxon>
    </lineage>
</organism>
<feature type="transmembrane region" description="Helical" evidence="6">
    <location>
        <begin position="247"/>
        <end position="274"/>
    </location>
</feature>
<comment type="caution">
    <text evidence="8">The sequence shown here is derived from an EMBL/GenBank/DDBJ whole genome shotgun (WGS) entry which is preliminary data.</text>
</comment>
<feature type="transmembrane region" description="Helical" evidence="6">
    <location>
        <begin position="175"/>
        <end position="194"/>
    </location>
</feature>
<feature type="transmembrane region" description="Helical" evidence="6">
    <location>
        <begin position="126"/>
        <end position="148"/>
    </location>
</feature>
<feature type="region of interest" description="Disordered" evidence="5">
    <location>
        <begin position="488"/>
        <end position="509"/>
    </location>
</feature>
<feature type="domain" description="SLC26A/SulP transporter" evidence="7">
    <location>
        <begin position="22"/>
        <end position="388"/>
    </location>
</feature>
<dbReference type="InterPro" id="IPR011547">
    <property type="entry name" value="SLC26A/SulP_dom"/>
</dbReference>
<keyword evidence="9" id="KW-1185">Reference proteome</keyword>
<keyword evidence="3 6" id="KW-1133">Transmembrane helix</keyword>
<comment type="subcellular location">
    <subcellularLocation>
        <location evidence="1">Membrane</location>
        <topology evidence="1">Multi-pass membrane protein</topology>
    </subcellularLocation>
</comment>
<evidence type="ECO:0000256" key="1">
    <source>
        <dbReference type="ARBA" id="ARBA00004141"/>
    </source>
</evidence>
<dbReference type="Proteomes" id="UP000552097">
    <property type="component" value="Unassembled WGS sequence"/>
</dbReference>
<feature type="transmembrane region" description="Helical" evidence="6">
    <location>
        <begin position="206"/>
        <end position="227"/>
    </location>
</feature>
<accession>A0A7W9HIT5</accession>
<protein>
    <submittedName>
        <fullName evidence="8">MFS superfamily sulfate permease-like transporter</fullName>
    </submittedName>
</protein>
<dbReference type="GO" id="GO:0016020">
    <property type="term" value="C:membrane"/>
    <property type="evidence" value="ECO:0007669"/>
    <property type="project" value="UniProtKB-SubCell"/>
</dbReference>
<keyword evidence="2 6" id="KW-0812">Transmembrane</keyword>
<sequence length="509" mass="52367">MTLNISVEPSKHQLVDLVGRYRSDVLASLVVFLVALPLCIGIAVASGVTPEAAIITAIVGGLVTGMMPGSSLQVSGPAAGLAVLVFDAVQTHGTATLGMIVLGSGVLQILMGLARLGKWFQAMASSVVAGMLAGIGLLIILGQAYALADRKAPGDAVHNLIGLPALLQGASGDPAARGALLLGVCGLVVIAFWGRAPKALRVVPGPLAAVLVVAALAAFLHADVRMLSVGVLLDAVHLPTAESAGALMSPAVLGTMLVFALIGSAESLFGATAVDRMHNGPKTRYNKELLAQGTGNVVSGFLGGIPLTAVVVRSAANVHAGARTKLSRVLHGVWMLAFAVLAPGVLRLVPITVLAAILVFSGWKLLNPRQVPQLWRHDRGEAAVLIVTTCAILATDLLEGVVIGLVAALFKLAWQMSRLTATRGLASGGGVELVFGGSATFLTVPKLQAALDAVRDDVVHLDMTSLTHLDRTCHGVVDDWARQRGKEGAKVTTALPPGAHRNLRNDGVH</sequence>
<evidence type="ECO:0000256" key="2">
    <source>
        <dbReference type="ARBA" id="ARBA00022692"/>
    </source>
</evidence>
<keyword evidence="4 6" id="KW-0472">Membrane</keyword>
<dbReference type="EMBL" id="JACHMO010000001">
    <property type="protein sequence ID" value="MBB5802980.1"/>
    <property type="molecule type" value="Genomic_DNA"/>
</dbReference>
<dbReference type="GO" id="GO:0055085">
    <property type="term" value="P:transmembrane transport"/>
    <property type="evidence" value="ECO:0007669"/>
    <property type="project" value="InterPro"/>
</dbReference>
<feature type="transmembrane region" description="Helical" evidence="6">
    <location>
        <begin position="52"/>
        <end position="74"/>
    </location>
</feature>
<reference evidence="8 9" key="1">
    <citation type="submission" date="2020-08" db="EMBL/GenBank/DDBJ databases">
        <title>Sequencing the genomes of 1000 actinobacteria strains.</title>
        <authorList>
            <person name="Klenk H.-P."/>
        </authorList>
    </citation>
    <scope>NUCLEOTIDE SEQUENCE [LARGE SCALE GENOMIC DNA]</scope>
    <source>
        <strain evidence="8 9">DSM 45486</strain>
    </source>
</reference>
<evidence type="ECO:0000256" key="3">
    <source>
        <dbReference type="ARBA" id="ARBA00022989"/>
    </source>
</evidence>
<evidence type="ECO:0000256" key="6">
    <source>
        <dbReference type="SAM" id="Phobius"/>
    </source>
</evidence>
<feature type="transmembrane region" description="Helical" evidence="6">
    <location>
        <begin position="383"/>
        <end position="410"/>
    </location>
</feature>
<evidence type="ECO:0000313" key="9">
    <source>
        <dbReference type="Proteomes" id="UP000552097"/>
    </source>
</evidence>
<dbReference type="RefSeq" id="WP_184920039.1">
    <property type="nucleotide sequence ID" value="NZ_JACHMO010000001.1"/>
</dbReference>
<proteinExistence type="predicted"/>
<evidence type="ECO:0000259" key="7">
    <source>
        <dbReference type="Pfam" id="PF00916"/>
    </source>
</evidence>
<dbReference type="AlphaFoldDB" id="A0A7W9HIT5"/>
<gene>
    <name evidence="8" type="ORF">F4560_002748</name>
</gene>
<evidence type="ECO:0000256" key="5">
    <source>
        <dbReference type="SAM" id="MobiDB-lite"/>
    </source>
</evidence>
<feature type="transmembrane region" description="Helical" evidence="6">
    <location>
        <begin position="94"/>
        <end position="114"/>
    </location>
</feature>
<evidence type="ECO:0000313" key="8">
    <source>
        <dbReference type="EMBL" id="MBB5802980.1"/>
    </source>
</evidence>
<dbReference type="Pfam" id="PF00916">
    <property type="entry name" value="Sulfate_transp"/>
    <property type="match status" value="1"/>
</dbReference>
<dbReference type="PANTHER" id="PTHR11814">
    <property type="entry name" value="SULFATE TRANSPORTER"/>
    <property type="match status" value="1"/>
</dbReference>
<evidence type="ECO:0000256" key="4">
    <source>
        <dbReference type="ARBA" id="ARBA00023136"/>
    </source>
</evidence>
<feature type="transmembrane region" description="Helical" evidence="6">
    <location>
        <begin position="25"/>
        <end position="45"/>
    </location>
</feature>
<dbReference type="InterPro" id="IPR001902">
    <property type="entry name" value="SLC26A/SulP_fam"/>
</dbReference>
<name>A0A7W9HIT5_9PSEU</name>
<feature type="transmembrane region" description="Helical" evidence="6">
    <location>
        <begin position="333"/>
        <end position="363"/>
    </location>
</feature>